<dbReference type="PANTHER" id="PTHR35368:SF1">
    <property type="entry name" value="HYDROPEROXIDE REDUCTASE"/>
    <property type="match status" value="1"/>
</dbReference>
<dbReference type="InterPro" id="IPR036102">
    <property type="entry name" value="OsmC/Ohrsf"/>
</dbReference>
<dbReference type="Gene3D" id="3.30.300.20">
    <property type="match status" value="1"/>
</dbReference>
<dbReference type="AlphaFoldDB" id="A0A291RX26"/>
<dbReference type="InterPro" id="IPR003718">
    <property type="entry name" value="OsmC/Ohr_fam"/>
</dbReference>
<dbReference type="PANTHER" id="PTHR35368">
    <property type="entry name" value="HYDROPEROXIDE REDUCTASE"/>
    <property type="match status" value="1"/>
</dbReference>
<dbReference type="KEGG" id="ntp:CRH09_15190"/>
<dbReference type="GeneID" id="88358737"/>
<evidence type="ECO:0000313" key="2">
    <source>
        <dbReference type="Proteomes" id="UP000221961"/>
    </source>
</evidence>
<protein>
    <submittedName>
        <fullName evidence="1">Osmotically inducible protein C</fullName>
    </submittedName>
</protein>
<accession>A0A291RX26</accession>
<evidence type="ECO:0000313" key="1">
    <source>
        <dbReference type="EMBL" id="ATL71802.1"/>
    </source>
</evidence>
<dbReference type="EMBL" id="CP023778">
    <property type="protein sequence ID" value="ATL71802.1"/>
    <property type="molecule type" value="Genomic_DNA"/>
</dbReference>
<sequence length="185" mass="19863">MMTVIEVDATALRETADAIRQSPVQGRFTFRVDGDWRGGFRMDSAVGSLTHADITDDSRAGRFYMGSDEPKAVLGSDTTVSPTEWVLQALAGCYTVTIASNAALQGISLHGIHLELAGDVDLSGFLALDPAVRPGIGHIRVTVTLDAPDATDAELRELIDTVQRRSVVRDTLVNPVDVTTSLRRA</sequence>
<dbReference type="Pfam" id="PF02566">
    <property type="entry name" value="OsmC"/>
    <property type="match status" value="1"/>
</dbReference>
<proteinExistence type="predicted"/>
<dbReference type="InterPro" id="IPR052924">
    <property type="entry name" value="OsmC/Ohr_hydroprdx_reductase"/>
</dbReference>
<reference evidence="1 2" key="1">
    <citation type="submission" date="2017-10" db="EMBL/GenBank/DDBJ databases">
        <title>Comparative genomics between pathogenic Norcardia.</title>
        <authorList>
            <person name="Zeng L."/>
        </authorList>
    </citation>
    <scope>NUCLEOTIDE SEQUENCE [LARGE SCALE GENOMIC DNA]</scope>
    <source>
        <strain evidence="1 2">NC_YFY_NT001</strain>
    </source>
</reference>
<dbReference type="SUPFAM" id="SSF82784">
    <property type="entry name" value="OsmC-like"/>
    <property type="match status" value="1"/>
</dbReference>
<dbReference type="Proteomes" id="UP000221961">
    <property type="component" value="Chromosome"/>
</dbReference>
<dbReference type="InterPro" id="IPR015946">
    <property type="entry name" value="KH_dom-like_a/b"/>
</dbReference>
<name>A0A291RX26_9NOCA</name>
<gene>
    <name evidence="1" type="ORF">CRH09_15190</name>
</gene>
<organism evidence="1 2">
    <name type="scientific">Nocardia terpenica</name>
    <dbReference type="NCBI Taxonomy" id="455432"/>
    <lineage>
        <taxon>Bacteria</taxon>
        <taxon>Bacillati</taxon>
        <taxon>Actinomycetota</taxon>
        <taxon>Actinomycetes</taxon>
        <taxon>Mycobacteriales</taxon>
        <taxon>Nocardiaceae</taxon>
        <taxon>Nocardia</taxon>
    </lineage>
</organism>
<dbReference type="RefSeq" id="WP_098698643.1">
    <property type="nucleotide sequence ID" value="NZ_CP023778.1"/>
</dbReference>